<dbReference type="Proteomes" id="UP001432128">
    <property type="component" value="Chromosome"/>
</dbReference>
<keyword evidence="7" id="KW-1185">Reference proteome</keyword>
<dbReference type="InterPro" id="IPR048389">
    <property type="entry name" value="YciQ-like_C"/>
</dbReference>
<dbReference type="EMBL" id="CP108021">
    <property type="protein sequence ID" value="WUM19953.1"/>
    <property type="molecule type" value="Genomic_DNA"/>
</dbReference>
<reference evidence="6 7" key="1">
    <citation type="submission" date="2022-10" db="EMBL/GenBank/DDBJ databases">
        <title>The complete genomes of actinobacterial strains from the NBC collection.</title>
        <authorList>
            <person name="Joergensen T.S."/>
            <person name="Alvarez Arevalo M."/>
            <person name="Sterndorff E.B."/>
            <person name="Faurdal D."/>
            <person name="Vuksanovic O."/>
            <person name="Mourched A.-S."/>
            <person name="Charusanti P."/>
            <person name="Shaw S."/>
            <person name="Blin K."/>
            <person name="Weber T."/>
        </authorList>
    </citation>
    <scope>NUCLEOTIDE SEQUENCE [LARGE SCALE GENOMIC DNA]</scope>
    <source>
        <strain evidence="6 7">NBC_00319</strain>
    </source>
</reference>
<evidence type="ECO:0000256" key="3">
    <source>
        <dbReference type="SAM" id="SignalP"/>
    </source>
</evidence>
<feature type="transmembrane region" description="Helical" evidence="2">
    <location>
        <begin position="246"/>
        <end position="267"/>
    </location>
</feature>
<organism evidence="6 7">
    <name type="scientific">Williamsia herbipolensis</name>
    <dbReference type="NCBI Taxonomy" id="1603258"/>
    <lineage>
        <taxon>Bacteria</taxon>
        <taxon>Bacillati</taxon>
        <taxon>Actinomycetota</taxon>
        <taxon>Actinomycetes</taxon>
        <taxon>Mycobacteriales</taxon>
        <taxon>Nocardiaceae</taxon>
        <taxon>Williamsia</taxon>
    </lineage>
</organism>
<dbReference type="AlphaFoldDB" id="A0AAU4K1H8"/>
<accession>A0AAU4K1H8</accession>
<feature type="domain" description="DUF2207" evidence="4">
    <location>
        <begin position="38"/>
        <end position="219"/>
    </location>
</feature>
<feature type="transmembrane region" description="Helical" evidence="2">
    <location>
        <begin position="424"/>
        <end position="442"/>
    </location>
</feature>
<dbReference type="Pfam" id="PF09972">
    <property type="entry name" value="DUF2207"/>
    <property type="match status" value="1"/>
</dbReference>
<evidence type="ECO:0000259" key="5">
    <source>
        <dbReference type="Pfam" id="PF20990"/>
    </source>
</evidence>
<dbReference type="KEGG" id="whr:OG579_20040"/>
<gene>
    <name evidence="6" type="ORF">OG579_20040</name>
</gene>
<evidence type="ECO:0000256" key="2">
    <source>
        <dbReference type="SAM" id="Phobius"/>
    </source>
</evidence>
<feature type="region of interest" description="Disordered" evidence="1">
    <location>
        <begin position="555"/>
        <end position="581"/>
    </location>
</feature>
<dbReference type="InterPro" id="IPR018702">
    <property type="entry name" value="DUF2207"/>
</dbReference>
<evidence type="ECO:0000313" key="7">
    <source>
        <dbReference type="Proteomes" id="UP001432128"/>
    </source>
</evidence>
<protein>
    <submittedName>
        <fullName evidence="6">DUF2207 domain-containing protein</fullName>
    </submittedName>
</protein>
<feature type="transmembrane region" description="Helical" evidence="2">
    <location>
        <begin position="400"/>
        <end position="418"/>
    </location>
</feature>
<proteinExistence type="predicted"/>
<evidence type="ECO:0000256" key="1">
    <source>
        <dbReference type="SAM" id="MobiDB-lite"/>
    </source>
</evidence>
<keyword evidence="3" id="KW-0732">Signal</keyword>
<feature type="domain" description="Predicted membrane protein YciQ-like C-terminal" evidence="5">
    <location>
        <begin position="283"/>
        <end position="504"/>
    </location>
</feature>
<keyword evidence="2" id="KW-0472">Membrane</keyword>
<keyword evidence="2" id="KW-0812">Transmembrane</keyword>
<feature type="signal peptide" evidence="3">
    <location>
        <begin position="1"/>
        <end position="25"/>
    </location>
</feature>
<name>A0AAU4K1H8_9NOCA</name>
<feature type="chain" id="PRO_5043435831" evidence="3">
    <location>
        <begin position="26"/>
        <end position="581"/>
    </location>
</feature>
<dbReference type="Pfam" id="PF20990">
    <property type="entry name" value="DUF2207_C"/>
    <property type="match status" value="1"/>
</dbReference>
<sequence length="581" mass="60735">MRRAVLVLVGLIVALAAMFAPVVFASSDDAASGTESATITDYQAQFDVARDGTLRATETLRVDFPLYRHGIFRFFDVVDPNNPDARLVPKDIGVTRDGRPDGLDVSTESGGRYVVAKIGDADETITGSHVYVITYTVPGALSAPLSGRDGAQFYWNLIPGGWQMPIERSALTVNLPAAPQDTRCAVGAASDTGCTATTTGNSLMVVTGALEPHTPVTVQSSLDVPAPGRVSVPWSVTLDPVLGRSVWLVVVIGVLAVVAGIAAWLIVRTTHESSPAFPLMYGPPEGIGPAQGAYLLTETVTDDHFAATMLQLGEAGVATLEKDGTTWRISGKDGNWDALDSVTRQAASTLGIAPGQTFVADPDDAEGGRSLRESRRAFDGSVSGWARGAGLMERAGLGGAGRVLLIVGVIAAAVFYFINPFDRSMFGLPFAVFAVVAVPVLAPGAMTFRTKRGRDVWSQLGGFRRVLGTPSSEARFDFSGRHELYTKYIPWAVAFDVADEWAEKYRVANRQEPPTPGYLNAGHGLGVGYGLGSMSSFSSDFTSSVASSISSYEATQQSSSSSGGGGFSGGGGGGGGGGGSW</sequence>
<evidence type="ECO:0000313" key="6">
    <source>
        <dbReference type="EMBL" id="WUM19953.1"/>
    </source>
</evidence>
<keyword evidence="2" id="KW-1133">Transmembrane helix</keyword>
<dbReference type="RefSeq" id="WP_328857379.1">
    <property type="nucleotide sequence ID" value="NZ_CP108021.1"/>
</dbReference>
<evidence type="ECO:0000259" key="4">
    <source>
        <dbReference type="Pfam" id="PF09972"/>
    </source>
</evidence>
<feature type="compositionally biased region" description="Gly residues" evidence="1">
    <location>
        <begin position="562"/>
        <end position="581"/>
    </location>
</feature>